<dbReference type="PANTHER" id="PTHR45754:SF3">
    <property type="entry name" value="METHYLENETETRAHYDROFOLATE REDUCTASE (NADPH)"/>
    <property type="match status" value="1"/>
</dbReference>
<dbReference type="GO" id="GO:0071949">
    <property type="term" value="F:FAD binding"/>
    <property type="evidence" value="ECO:0007669"/>
    <property type="project" value="TreeGrafter"/>
</dbReference>
<dbReference type="GO" id="GO:0005829">
    <property type="term" value="C:cytosol"/>
    <property type="evidence" value="ECO:0007669"/>
    <property type="project" value="TreeGrafter"/>
</dbReference>
<evidence type="ECO:0000256" key="2">
    <source>
        <dbReference type="ARBA" id="ARBA00004777"/>
    </source>
</evidence>
<dbReference type="SUPFAM" id="SSF51730">
    <property type="entry name" value="FAD-linked oxidoreductase"/>
    <property type="match status" value="1"/>
</dbReference>
<dbReference type="CDD" id="cd00537">
    <property type="entry name" value="MTHFR"/>
    <property type="match status" value="1"/>
</dbReference>
<keyword evidence="4 8" id="KW-0285">Flavoprotein</keyword>
<dbReference type="PANTHER" id="PTHR45754">
    <property type="entry name" value="METHYLENETETRAHYDROFOLATE REDUCTASE"/>
    <property type="match status" value="1"/>
</dbReference>
<dbReference type="Gene3D" id="3.20.20.220">
    <property type="match status" value="1"/>
</dbReference>
<evidence type="ECO:0000313" key="10">
    <source>
        <dbReference type="Proteomes" id="UP000075357"/>
    </source>
</evidence>
<gene>
    <name evidence="9" type="primary">metF</name>
    <name evidence="9" type="ORF">Mlaev_00800</name>
</gene>
<dbReference type="InterPro" id="IPR029041">
    <property type="entry name" value="FAD-linked_oxidoreductase-like"/>
</dbReference>
<evidence type="ECO:0000256" key="5">
    <source>
        <dbReference type="ARBA" id="ARBA00022827"/>
    </source>
</evidence>
<dbReference type="GO" id="GO:0009086">
    <property type="term" value="P:methionine biosynthetic process"/>
    <property type="evidence" value="ECO:0007669"/>
    <property type="project" value="TreeGrafter"/>
</dbReference>
<keyword evidence="10" id="KW-1185">Reference proteome</keyword>
<evidence type="ECO:0000256" key="1">
    <source>
        <dbReference type="ARBA" id="ARBA00001974"/>
    </source>
</evidence>
<dbReference type="PATRIC" id="fig|36807.3.peg.824"/>
<evidence type="ECO:0000313" key="9">
    <source>
        <dbReference type="EMBL" id="KXZ61160.1"/>
    </source>
</evidence>
<comment type="pathway">
    <text evidence="2 8">One-carbon metabolism; tetrahydrofolate interconversion.</text>
</comment>
<keyword evidence="5 8" id="KW-0274">FAD</keyword>
<dbReference type="UniPathway" id="UPA00193"/>
<evidence type="ECO:0000256" key="6">
    <source>
        <dbReference type="ARBA" id="ARBA00023002"/>
    </source>
</evidence>
<evidence type="ECO:0000256" key="3">
    <source>
        <dbReference type="ARBA" id="ARBA00006743"/>
    </source>
</evidence>
<evidence type="ECO:0000256" key="8">
    <source>
        <dbReference type="RuleBase" id="RU003862"/>
    </source>
</evidence>
<dbReference type="GO" id="GO:0035999">
    <property type="term" value="P:tetrahydrofolate interconversion"/>
    <property type="evidence" value="ECO:0007669"/>
    <property type="project" value="UniProtKB-UniPathway"/>
</dbReference>
<evidence type="ECO:0000256" key="4">
    <source>
        <dbReference type="ARBA" id="ARBA00022630"/>
    </source>
</evidence>
<keyword evidence="6 8" id="KW-0560">Oxidoreductase</keyword>
<comment type="caution">
    <text evidence="9">The sequence shown here is derived from an EMBL/GenBank/DDBJ whole genome shotgun (WGS) entry which is preliminary data.</text>
</comment>
<name>A0A150HHS7_9MICO</name>
<comment type="catalytic activity">
    <reaction evidence="7">
        <text>(6S)-5-methyl-5,6,7,8-tetrahydrofolate + NAD(+) = (6R)-5,10-methylene-5,6,7,8-tetrahydrofolate + NADH + H(+)</text>
        <dbReference type="Rhea" id="RHEA:19821"/>
        <dbReference type="ChEBI" id="CHEBI:15378"/>
        <dbReference type="ChEBI" id="CHEBI:15636"/>
        <dbReference type="ChEBI" id="CHEBI:18608"/>
        <dbReference type="ChEBI" id="CHEBI:57540"/>
        <dbReference type="ChEBI" id="CHEBI:57945"/>
        <dbReference type="EC" id="1.5.1.54"/>
    </reaction>
    <physiologicalReaction direction="right-to-left" evidence="7">
        <dbReference type="Rhea" id="RHEA:19823"/>
    </physiologicalReaction>
</comment>
<dbReference type="EMBL" id="LRAD01000022">
    <property type="protein sequence ID" value="KXZ61160.1"/>
    <property type="molecule type" value="Genomic_DNA"/>
</dbReference>
<evidence type="ECO:0000256" key="7">
    <source>
        <dbReference type="ARBA" id="ARBA00048628"/>
    </source>
</evidence>
<dbReference type="Proteomes" id="UP000075357">
    <property type="component" value="Unassembled WGS sequence"/>
</dbReference>
<comment type="cofactor">
    <cofactor evidence="1 8">
        <name>FAD</name>
        <dbReference type="ChEBI" id="CHEBI:57692"/>
    </cofactor>
</comment>
<proteinExistence type="inferred from homology"/>
<dbReference type="InterPro" id="IPR003171">
    <property type="entry name" value="Mehydrof_redctse-like"/>
</dbReference>
<accession>A0A150HHS7</accession>
<dbReference type="STRING" id="36807.Mlaev_00800"/>
<dbReference type="Pfam" id="PF02219">
    <property type="entry name" value="MTHFR"/>
    <property type="match status" value="1"/>
</dbReference>
<comment type="similarity">
    <text evidence="3 8">Belongs to the methylenetetrahydrofolate reductase family.</text>
</comment>
<organism evidence="9 10">
    <name type="scientific">Microbacterium laevaniformans</name>
    <dbReference type="NCBI Taxonomy" id="36807"/>
    <lineage>
        <taxon>Bacteria</taxon>
        <taxon>Bacillati</taxon>
        <taxon>Actinomycetota</taxon>
        <taxon>Actinomycetes</taxon>
        <taxon>Micrococcales</taxon>
        <taxon>Microbacteriaceae</taxon>
        <taxon>Microbacterium</taxon>
    </lineage>
</organism>
<reference evidence="9 10" key="1">
    <citation type="submission" date="2016-01" db="EMBL/GenBank/DDBJ databases">
        <title>Draft genome sequences of Microbacterium laevaniformans LCDC 91-0039 and the type strain of Microbacterium hominis LCDC 84-209.</title>
        <authorList>
            <person name="Bernier A.-M."/>
            <person name="Bernard K."/>
        </authorList>
    </citation>
    <scope>NUCLEOTIDE SEQUENCE [LARGE SCALE GENOMIC DNA]</scope>
    <source>
        <strain evidence="9 10">LCDC 91-0039</strain>
    </source>
</reference>
<sequence length="325" mass="34341">MMSHEPRVDAPAVAGTASPRVPFSFEIYPPRTPEQLPALYETIRVLAAAGPRFISVTFGAGGSTTDRSLTVLTHILRETTVPPVAHVTCVGSSYAEATTVIRDFLDAGITRFLALRGDPPAGVGEDDIVFGDLESAAQLVQLIGRVQAERSPYREREIPGLPGAVQVTDGDRVEIAVAAFPNGHPRSRHRYEDIDALLAKQAAGATSALTQLFFHADEYLDFVERARAAGVVIPIVPGIMPITSPGRLRRVLELTGDARPDSLAAALESAPDAAAQRAVGLAHAADLARSVVAGGADGIHLYAFNNHDTVLGVLRAAELIPEASP</sequence>
<protein>
    <recommendedName>
        <fullName evidence="8">Methylenetetrahydrofolate reductase</fullName>
    </recommendedName>
</protein>
<dbReference type="GO" id="GO:0106312">
    <property type="term" value="F:methylenetetrahydrofolate reductase (NADH) activity"/>
    <property type="evidence" value="ECO:0007669"/>
    <property type="project" value="UniProtKB-EC"/>
</dbReference>
<dbReference type="AlphaFoldDB" id="A0A150HHS7"/>